<feature type="domain" description="AAA+ ATPase" evidence="4">
    <location>
        <begin position="250"/>
        <end position="399"/>
    </location>
</feature>
<dbReference type="AlphaFoldDB" id="A0AAF0F136"/>
<dbReference type="RefSeq" id="XP_060120783.1">
    <property type="nucleotide sequence ID" value="XM_060264800.1"/>
</dbReference>
<evidence type="ECO:0000256" key="1">
    <source>
        <dbReference type="ARBA" id="ARBA00004123"/>
    </source>
</evidence>
<accession>A0AAF0F136</accession>
<dbReference type="GO" id="GO:0005634">
    <property type="term" value="C:nucleus"/>
    <property type="evidence" value="ECO:0007669"/>
    <property type="project" value="UniProtKB-SubCell"/>
</dbReference>
<dbReference type="Gene3D" id="3.40.50.300">
    <property type="entry name" value="P-loop containing nucleotide triphosphate hydrolases"/>
    <property type="match status" value="1"/>
</dbReference>
<dbReference type="PANTHER" id="PTHR46765">
    <property type="entry name" value="P-LOOP CONTAINING NUCLEOSIDE TRIPHOSPHATE HYDROLASES SUPERFAMILY PROTEIN"/>
    <property type="match status" value="1"/>
</dbReference>
<dbReference type="EMBL" id="CP119958">
    <property type="protein sequence ID" value="WFD37886.1"/>
    <property type="molecule type" value="Genomic_DNA"/>
</dbReference>
<evidence type="ECO:0000313" key="6">
    <source>
        <dbReference type="Proteomes" id="UP001217754"/>
    </source>
</evidence>
<dbReference type="Gene3D" id="1.10.8.60">
    <property type="match status" value="1"/>
</dbReference>
<proteinExistence type="inferred from homology"/>
<dbReference type="CDD" id="cd00009">
    <property type="entry name" value="AAA"/>
    <property type="match status" value="1"/>
</dbReference>
<dbReference type="PANTHER" id="PTHR46765:SF1">
    <property type="entry name" value="P-LOOP CONTAINING NUCLEOSIDE TRIPHOSPHATE HYDROLASES SUPERFAMILY PROTEIN"/>
    <property type="match status" value="1"/>
</dbReference>
<organism evidence="5 6">
    <name type="scientific">Malassezia japonica</name>
    <dbReference type="NCBI Taxonomy" id="223818"/>
    <lineage>
        <taxon>Eukaryota</taxon>
        <taxon>Fungi</taxon>
        <taxon>Dikarya</taxon>
        <taxon>Basidiomycota</taxon>
        <taxon>Ustilaginomycotina</taxon>
        <taxon>Malasseziomycetes</taxon>
        <taxon>Malasseziales</taxon>
        <taxon>Malasseziaceae</taxon>
        <taxon>Malassezia</taxon>
    </lineage>
</organism>
<evidence type="ECO:0000256" key="2">
    <source>
        <dbReference type="ARBA" id="ARBA00023242"/>
    </source>
</evidence>
<gene>
    <name evidence="5" type="primary">ctf18</name>
    <name evidence="5" type="ORF">MJAP1_000833</name>
</gene>
<evidence type="ECO:0000313" key="5">
    <source>
        <dbReference type="EMBL" id="WFD37886.1"/>
    </source>
</evidence>
<sequence>MWPERASQRRAYEPEDEDLEALLAAEEEIAGEWAPPRAFDDEPSHDPQDVLFLGMDEDEDALDAMREAEAEEHTPVHDEDVEMAEAPAAPAAPVVPAVPVAPVAPQAVPSTSAIPKYIPAEPIQAVTSDGTPITISRRRRTRGWKPPVAQPTSSSEFLAEPLQRLMQRAREPLPERPRMRARTASPVMWVEKYRPRKFTELIGDDRVHRDALRWLKEWDPCVFGREGPAARKRFHDDEEERAPDAYRRPHERVLLVSGPPGLGKTTLAHVIAEQAGYRVYELNASDARTAGDVEARVRVALESDSLRGAGKPTMVVIDEIDGATGGEGLGTASFIRALVRLIERGKGDSRRHRGTDVGKKKKAPPPILRPIVCVCNDLYAPALRPLRPFARILRFHRPPTPAIARRLSQICAGEELKADTRSLSLLCELTHGDIRACLHALEMLRSRDVAVNDEAITQSTIGIKDSVVSQQRLFAQLFCAVDATTSSFHAKRTRQAKATLHDRVQALVHEITGHGEYDRLALGCFEHYPHLRLADQGWHRYRDAHDWLHFAQAMTQRAYGAGGSPAYELFAFLPWAFVPFHLLFANLANPLPEQMPRTDYENHLRLTEMHELVATVRTHLPPASLPFYGRQAIATELGPALVRILSPDLKLHTQQASAASKGELSALVDTMLSLSLSFAPDRTEDGAVVQRLQPVLDAFGAFGDEIKCDVGPQRHGVRQQVQREVEREAARRRPVVEHASRYDVAPVKEHTKQSLVTLDFFGRPVAAPAPPTPAKVERKELRVFYRYHEGYSNAVRKAIKLSALL</sequence>
<dbReference type="GO" id="GO:0016887">
    <property type="term" value="F:ATP hydrolysis activity"/>
    <property type="evidence" value="ECO:0007669"/>
    <property type="project" value="InterPro"/>
</dbReference>
<dbReference type="GeneID" id="85224482"/>
<keyword evidence="6" id="KW-1185">Reference proteome</keyword>
<dbReference type="GO" id="GO:0005524">
    <property type="term" value="F:ATP binding"/>
    <property type="evidence" value="ECO:0007669"/>
    <property type="project" value="InterPro"/>
</dbReference>
<dbReference type="SUPFAM" id="SSF52540">
    <property type="entry name" value="P-loop containing nucleoside triphosphate hydrolases"/>
    <property type="match status" value="1"/>
</dbReference>
<dbReference type="Proteomes" id="UP001217754">
    <property type="component" value="Chromosome 1"/>
</dbReference>
<reference evidence="5" key="1">
    <citation type="submission" date="2023-03" db="EMBL/GenBank/DDBJ databases">
        <title>Mating type loci evolution in Malassezia.</title>
        <authorList>
            <person name="Coelho M.A."/>
        </authorList>
    </citation>
    <scope>NUCLEOTIDE SEQUENCE</scope>
    <source>
        <strain evidence="5">CBS 9431</strain>
    </source>
</reference>
<dbReference type="SMART" id="SM00382">
    <property type="entry name" value="AAA"/>
    <property type="match status" value="1"/>
</dbReference>
<dbReference type="InterPro" id="IPR003959">
    <property type="entry name" value="ATPase_AAA_core"/>
</dbReference>
<dbReference type="InterPro" id="IPR003593">
    <property type="entry name" value="AAA+_ATPase"/>
</dbReference>
<keyword evidence="2" id="KW-0539">Nucleus</keyword>
<dbReference type="Pfam" id="PF00004">
    <property type="entry name" value="AAA"/>
    <property type="match status" value="1"/>
</dbReference>
<evidence type="ECO:0000256" key="3">
    <source>
        <dbReference type="ARBA" id="ARBA00043975"/>
    </source>
</evidence>
<comment type="subcellular location">
    <subcellularLocation>
        <location evidence="1">Nucleus</location>
    </subcellularLocation>
</comment>
<comment type="similarity">
    <text evidence="3">Belongs to the activator 1 small subunits family. CTF18 subfamily.</text>
</comment>
<name>A0AAF0F136_9BASI</name>
<dbReference type="InterPro" id="IPR053016">
    <property type="entry name" value="CTF18-RFC_complex"/>
</dbReference>
<protein>
    <submittedName>
        <fullName evidence="5">Chromosome transmission fidelity protein 18</fullName>
    </submittedName>
</protein>
<dbReference type="InterPro" id="IPR027417">
    <property type="entry name" value="P-loop_NTPase"/>
</dbReference>
<evidence type="ECO:0000259" key="4">
    <source>
        <dbReference type="SMART" id="SM00382"/>
    </source>
</evidence>